<dbReference type="Proteomes" id="UP001499851">
    <property type="component" value="Unassembled WGS sequence"/>
</dbReference>
<feature type="chain" id="PRO_5046102748" evidence="6">
    <location>
        <begin position="26"/>
        <end position="357"/>
    </location>
</feature>
<evidence type="ECO:0000256" key="6">
    <source>
        <dbReference type="SAM" id="SignalP"/>
    </source>
</evidence>
<dbReference type="Gene3D" id="2.40.30.170">
    <property type="match status" value="1"/>
</dbReference>
<keyword evidence="6" id="KW-0732">Signal</keyword>
<evidence type="ECO:0000313" key="9">
    <source>
        <dbReference type="EMBL" id="GAA1684829.1"/>
    </source>
</evidence>
<feature type="signal peptide" evidence="6">
    <location>
        <begin position="1"/>
        <end position="25"/>
    </location>
</feature>
<keyword evidence="3 4" id="KW-0175">Coiled coil</keyword>
<dbReference type="NCBIfam" id="TIGR01730">
    <property type="entry name" value="RND_mfp"/>
    <property type="match status" value="1"/>
</dbReference>
<comment type="similarity">
    <text evidence="2">Belongs to the membrane fusion protein (MFP) (TC 8.A.1) family.</text>
</comment>
<dbReference type="Pfam" id="PF25973">
    <property type="entry name" value="BSH_CzcB"/>
    <property type="match status" value="1"/>
</dbReference>
<organism evidence="9 10">
    <name type="scientific">Glycomyces endophyticus</name>
    <dbReference type="NCBI Taxonomy" id="480996"/>
    <lineage>
        <taxon>Bacteria</taxon>
        <taxon>Bacillati</taxon>
        <taxon>Actinomycetota</taxon>
        <taxon>Actinomycetes</taxon>
        <taxon>Glycomycetales</taxon>
        <taxon>Glycomycetaceae</taxon>
        <taxon>Glycomyces</taxon>
    </lineage>
</organism>
<dbReference type="InterPro" id="IPR006143">
    <property type="entry name" value="RND_pump_MFP"/>
</dbReference>
<feature type="coiled-coil region" evidence="4">
    <location>
        <begin position="159"/>
        <end position="186"/>
    </location>
</feature>
<dbReference type="Pfam" id="PF25967">
    <property type="entry name" value="RND-MFP_C"/>
    <property type="match status" value="1"/>
</dbReference>
<evidence type="ECO:0000256" key="4">
    <source>
        <dbReference type="SAM" id="Coils"/>
    </source>
</evidence>
<evidence type="ECO:0000256" key="5">
    <source>
        <dbReference type="SAM" id="MobiDB-lite"/>
    </source>
</evidence>
<feature type="domain" description="Multidrug resistance protein MdtA-like C-terminal permuted SH3" evidence="7">
    <location>
        <begin position="301"/>
        <end position="354"/>
    </location>
</feature>
<evidence type="ECO:0000259" key="8">
    <source>
        <dbReference type="Pfam" id="PF25973"/>
    </source>
</evidence>
<dbReference type="InterPro" id="IPR058647">
    <property type="entry name" value="BSH_CzcB-like"/>
</dbReference>
<name>A0ABN2HBG2_9ACTN</name>
<dbReference type="Gene3D" id="2.40.50.100">
    <property type="match status" value="1"/>
</dbReference>
<evidence type="ECO:0000256" key="1">
    <source>
        <dbReference type="ARBA" id="ARBA00004196"/>
    </source>
</evidence>
<evidence type="ECO:0000313" key="10">
    <source>
        <dbReference type="Proteomes" id="UP001499851"/>
    </source>
</evidence>
<dbReference type="InterPro" id="IPR050465">
    <property type="entry name" value="UPF0194_transport"/>
</dbReference>
<dbReference type="InterPro" id="IPR058627">
    <property type="entry name" value="MdtA-like_C"/>
</dbReference>
<feature type="region of interest" description="Disordered" evidence="5">
    <location>
        <begin position="102"/>
        <end position="122"/>
    </location>
</feature>
<feature type="domain" description="CzcB-like barrel-sandwich hybrid" evidence="8">
    <location>
        <begin position="73"/>
        <end position="215"/>
    </location>
</feature>
<sequence length="357" mass="34620">MGSVKTTVIAAAAAALALAAGGTAAYLLLGDTAPVPAADTVEVARGDVSLTASATGTVAAARTWSLGFDTEAEITDVTVAAGDEVAAGDVLATADDTEAAEAVDEAETARDEAQDDLDDAEDDAAEADACEAAETAAVPGGSGQTTASSCAAGTGTDAILTAQQRLNQAEADLDDAQAALDATVVTAPADGTVMSVSASAGTVLAAGTALIEFADLSSVTVEAEFAEADAAALTAGQAVTVAFGDEDAVDAQVGAIDLVGTDTDGLVTYGVAIALAEAPEDALAGSTATVTVVLESAPDSLWVPAAALRDIDGDTATAVVVRDDGTTETREVVLGLRGDDGVAVASGLAEGEAVSLG</sequence>
<gene>
    <name evidence="9" type="ORF">GCM10009830_35210</name>
</gene>
<comment type="caution">
    <text evidence="9">The sequence shown here is derived from an EMBL/GenBank/DDBJ whole genome shotgun (WGS) entry which is preliminary data.</text>
</comment>
<evidence type="ECO:0000259" key="7">
    <source>
        <dbReference type="Pfam" id="PF25967"/>
    </source>
</evidence>
<dbReference type="RefSeq" id="WP_344488783.1">
    <property type="nucleotide sequence ID" value="NZ_BAAAQF010000015.1"/>
</dbReference>
<accession>A0ABN2HBG2</accession>
<dbReference type="Gene3D" id="2.40.420.20">
    <property type="match status" value="1"/>
</dbReference>
<evidence type="ECO:0000256" key="3">
    <source>
        <dbReference type="ARBA" id="ARBA00023054"/>
    </source>
</evidence>
<evidence type="ECO:0000256" key="2">
    <source>
        <dbReference type="ARBA" id="ARBA00009477"/>
    </source>
</evidence>
<dbReference type="PANTHER" id="PTHR32347:SF23">
    <property type="entry name" value="BLL5650 PROTEIN"/>
    <property type="match status" value="1"/>
</dbReference>
<proteinExistence type="inferred from homology"/>
<comment type="subcellular location">
    <subcellularLocation>
        <location evidence="1">Cell envelope</location>
    </subcellularLocation>
</comment>
<protein>
    <submittedName>
        <fullName evidence="9">Uncharacterized protein</fullName>
    </submittedName>
</protein>
<dbReference type="PANTHER" id="PTHR32347">
    <property type="entry name" value="EFFLUX SYSTEM COMPONENT YKNX-RELATED"/>
    <property type="match status" value="1"/>
</dbReference>
<dbReference type="SUPFAM" id="SSF111369">
    <property type="entry name" value="HlyD-like secretion proteins"/>
    <property type="match status" value="1"/>
</dbReference>
<keyword evidence="10" id="KW-1185">Reference proteome</keyword>
<feature type="compositionally biased region" description="Acidic residues" evidence="5">
    <location>
        <begin position="113"/>
        <end position="122"/>
    </location>
</feature>
<dbReference type="EMBL" id="BAAAQF010000015">
    <property type="protein sequence ID" value="GAA1684829.1"/>
    <property type="molecule type" value="Genomic_DNA"/>
</dbReference>
<reference evidence="9 10" key="1">
    <citation type="journal article" date="2019" name="Int. J. Syst. Evol. Microbiol.">
        <title>The Global Catalogue of Microorganisms (GCM) 10K type strain sequencing project: providing services to taxonomists for standard genome sequencing and annotation.</title>
        <authorList>
            <consortium name="The Broad Institute Genomics Platform"/>
            <consortium name="The Broad Institute Genome Sequencing Center for Infectious Disease"/>
            <person name="Wu L."/>
            <person name="Ma J."/>
        </authorList>
    </citation>
    <scope>NUCLEOTIDE SEQUENCE [LARGE SCALE GENOMIC DNA]</scope>
    <source>
        <strain evidence="9 10">JCM 16001</strain>
    </source>
</reference>
<dbReference type="Gene3D" id="1.10.287.470">
    <property type="entry name" value="Helix hairpin bin"/>
    <property type="match status" value="1"/>
</dbReference>